<proteinExistence type="predicted"/>
<protein>
    <submittedName>
        <fullName evidence="1">Uncharacterized protein</fullName>
    </submittedName>
</protein>
<accession>A0A075UL39</accession>
<dbReference type="STRING" id="208439.AJAP_03360"/>
<organism evidence="1 2">
    <name type="scientific">Amycolatopsis japonica</name>
    <dbReference type="NCBI Taxonomy" id="208439"/>
    <lineage>
        <taxon>Bacteria</taxon>
        <taxon>Bacillati</taxon>
        <taxon>Actinomycetota</taxon>
        <taxon>Actinomycetes</taxon>
        <taxon>Pseudonocardiales</taxon>
        <taxon>Pseudonocardiaceae</taxon>
        <taxon>Amycolatopsis</taxon>
        <taxon>Amycolatopsis japonica group</taxon>
    </lineage>
</organism>
<reference evidence="1 2" key="1">
    <citation type="journal article" date="2014" name="J. Biotechnol.">
        <title>Complete genome sequence of the actinobacterium Amycolatopsis japonica MG417-CF17(T) (=DSM 44213T) producing (S,S)-N,N'-ethylenediaminedisuccinic acid.</title>
        <authorList>
            <person name="Stegmann E."/>
            <person name="Albersmeier A."/>
            <person name="Spohn M."/>
            <person name="Gert H."/>
            <person name="Weber T."/>
            <person name="Wohlleben W."/>
            <person name="Kalinowski J."/>
            <person name="Ruckert C."/>
        </authorList>
    </citation>
    <scope>NUCLEOTIDE SEQUENCE [LARGE SCALE GENOMIC DNA]</scope>
    <source>
        <strain evidence="2">MG417-CF17 (DSM 44213)</strain>
    </source>
</reference>
<name>A0A075UL39_9PSEU</name>
<evidence type="ECO:0000313" key="1">
    <source>
        <dbReference type="EMBL" id="AIG73598.1"/>
    </source>
</evidence>
<dbReference type="AlphaFoldDB" id="A0A075UL39"/>
<dbReference type="EMBL" id="CP008953">
    <property type="protein sequence ID" value="AIG73598.1"/>
    <property type="molecule type" value="Genomic_DNA"/>
</dbReference>
<dbReference type="HOGENOM" id="CLU_1412584_0_0_11"/>
<keyword evidence="2" id="KW-1185">Reference proteome</keyword>
<evidence type="ECO:0000313" key="2">
    <source>
        <dbReference type="Proteomes" id="UP000028492"/>
    </source>
</evidence>
<dbReference type="Proteomes" id="UP000028492">
    <property type="component" value="Chromosome"/>
</dbReference>
<sequence>MGTLRCHVRLTAVPPDLPDQPARRAAAVMMSALGVPYFSLSGGHGLRLRDIPDPVGFVGFALRTEPPRNASPAEYLTLFTLRPVSSPSRCSIASDLRAAAALVEDHTNTPEFFNARSEHLHGVGTPDAPLSTLDGGATADGGWLRWSGKRPFSGRAAEHRAMIELFAELLEVSPLNRGELLIADVTERLRPPCVSR</sequence>
<gene>
    <name evidence="1" type="ORF">AJAP_03360</name>
</gene>
<dbReference type="KEGG" id="aja:AJAP_03360"/>